<proteinExistence type="predicted"/>
<dbReference type="Proteomes" id="UP000238701">
    <property type="component" value="Unassembled WGS sequence"/>
</dbReference>
<accession>A0A2U3K1E5</accession>
<reference evidence="2" key="1">
    <citation type="submission" date="2018-02" db="EMBL/GenBank/DDBJ databases">
        <authorList>
            <person name="Hausmann B."/>
        </authorList>
    </citation>
    <scope>NUCLEOTIDE SEQUENCE [LARGE SCALE GENOMIC DNA]</scope>
    <source>
        <strain evidence="2">Peat soil MAG SbA1</strain>
    </source>
</reference>
<evidence type="ECO:0000313" key="2">
    <source>
        <dbReference type="Proteomes" id="UP000238701"/>
    </source>
</evidence>
<evidence type="ECO:0000313" key="1">
    <source>
        <dbReference type="EMBL" id="SPF33492.1"/>
    </source>
</evidence>
<protein>
    <submittedName>
        <fullName evidence="1">Uncharacterized protein</fullName>
    </submittedName>
</protein>
<sequence length="57" mass="6481">MDQRLRRAVFDYRYRVGENWYSNQCGPVAQLGARFHGMEEVVGSIPTRSTIISTTCG</sequence>
<organism evidence="1 2">
    <name type="scientific">Candidatus Sulfotelmatobacter kueseliae</name>
    <dbReference type="NCBI Taxonomy" id="2042962"/>
    <lineage>
        <taxon>Bacteria</taxon>
        <taxon>Pseudomonadati</taxon>
        <taxon>Acidobacteriota</taxon>
        <taxon>Terriglobia</taxon>
        <taxon>Terriglobales</taxon>
        <taxon>Candidatus Korobacteraceae</taxon>
        <taxon>Candidatus Sulfotelmatobacter</taxon>
    </lineage>
</organism>
<dbReference type="AlphaFoldDB" id="A0A2U3K1E5"/>
<name>A0A2U3K1E5_9BACT</name>
<dbReference type="AntiFam" id="ANF00010">
    <property type="entry name" value="tRNA translation"/>
</dbReference>
<dbReference type="EMBL" id="OMOD01000023">
    <property type="protein sequence ID" value="SPF33492.1"/>
    <property type="molecule type" value="Genomic_DNA"/>
</dbReference>
<gene>
    <name evidence="1" type="ORF">SBA1_1190014</name>
</gene>